<keyword evidence="2" id="KW-1185">Reference proteome</keyword>
<organism evidence="1 2">
    <name type="scientific">Camellia lanceoleosa</name>
    <dbReference type="NCBI Taxonomy" id="1840588"/>
    <lineage>
        <taxon>Eukaryota</taxon>
        <taxon>Viridiplantae</taxon>
        <taxon>Streptophyta</taxon>
        <taxon>Embryophyta</taxon>
        <taxon>Tracheophyta</taxon>
        <taxon>Spermatophyta</taxon>
        <taxon>Magnoliopsida</taxon>
        <taxon>eudicotyledons</taxon>
        <taxon>Gunneridae</taxon>
        <taxon>Pentapetalae</taxon>
        <taxon>asterids</taxon>
        <taxon>Ericales</taxon>
        <taxon>Theaceae</taxon>
        <taxon>Camellia</taxon>
    </lineage>
</organism>
<reference evidence="1 2" key="1">
    <citation type="journal article" date="2022" name="Plant J.">
        <title>Chromosome-level genome of Camellia lanceoleosa provides a valuable resource for understanding genome evolution and self-incompatibility.</title>
        <authorList>
            <person name="Gong W."/>
            <person name="Xiao S."/>
            <person name="Wang L."/>
            <person name="Liao Z."/>
            <person name="Chang Y."/>
            <person name="Mo W."/>
            <person name="Hu G."/>
            <person name="Li W."/>
            <person name="Zhao G."/>
            <person name="Zhu H."/>
            <person name="Hu X."/>
            <person name="Ji K."/>
            <person name="Xiang X."/>
            <person name="Song Q."/>
            <person name="Yuan D."/>
            <person name="Jin S."/>
            <person name="Zhang L."/>
        </authorList>
    </citation>
    <scope>NUCLEOTIDE SEQUENCE [LARGE SCALE GENOMIC DNA]</scope>
    <source>
        <strain evidence="1">SQ_2022a</strain>
    </source>
</reference>
<dbReference type="Proteomes" id="UP001060215">
    <property type="component" value="Chromosome 1"/>
</dbReference>
<proteinExistence type="predicted"/>
<evidence type="ECO:0000313" key="2">
    <source>
        <dbReference type="Proteomes" id="UP001060215"/>
    </source>
</evidence>
<accession>A0ACC0IZB8</accession>
<name>A0ACC0IZB8_9ERIC</name>
<comment type="caution">
    <text evidence="1">The sequence shown here is derived from an EMBL/GenBank/DDBJ whole genome shotgun (WGS) entry which is preliminary data.</text>
</comment>
<dbReference type="EMBL" id="CM045758">
    <property type="protein sequence ID" value="KAI8031277.1"/>
    <property type="molecule type" value="Genomic_DNA"/>
</dbReference>
<evidence type="ECO:0000313" key="1">
    <source>
        <dbReference type="EMBL" id="KAI8031277.1"/>
    </source>
</evidence>
<gene>
    <name evidence="1" type="ORF">LOK49_LG01G00180</name>
</gene>
<protein>
    <submittedName>
        <fullName evidence="1">Uncharacterized protein</fullName>
    </submittedName>
</protein>
<sequence>MLSLSRVEGRTTTQRQREKDTHGGEERSGDLSYTHTVWRGRRRTQTHASLFPLSANTHPVATQTQLSHGTSQHHHHTFTTQAACRGTQHRHTGGRAAQTHTDSHQPSSAPPSLGRTDPCIGHNIIHIYTVLERKHSHAHHMQHTHGTPHTRTDTAPHPQTQLHHTHTSMQHTPTAPTPSMPHPSLLPLGSSHSKPTPPLPSPYSHTTPHHYTPSIFTPPSLSTPPQPSQHTHTTSLSLS</sequence>